<dbReference type="Proteomes" id="UP001189122">
    <property type="component" value="Unassembled WGS sequence"/>
</dbReference>
<accession>A0A7I8JRW3</accession>
<dbReference type="AlphaFoldDB" id="A0A7I8JRW3"/>
<evidence type="ECO:0000313" key="1">
    <source>
        <dbReference type="EMBL" id="CAA2633029.1"/>
    </source>
</evidence>
<proteinExistence type="predicted"/>
<dbReference type="EMBL" id="LR743603">
    <property type="protein sequence ID" value="CAA2633029.1"/>
    <property type="molecule type" value="Genomic_DNA"/>
</dbReference>
<sequence>MSYCIYCSRGVSHEQGLGQLGLGPTRHAYATPLPHHRWPAGEPLRPWTLHDDSPERSGFQCIADASPSRRWNSILLLSI</sequence>
<keyword evidence="2" id="KW-1185">Reference proteome</keyword>
<evidence type="ECO:0000313" key="2">
    <source>
        <dbReference type="Proteomes" id="UP001189122"/>
    </source>
</evidence>
<reference evidence="1 2" key="1">
    <citation type="submission" date="2019-12" db="EMBL/GenBank/DDBJ databases">
        <authorList>
            <person name="Scholz U."/>
            <person name="Mascher M."/>
            <person name="Fiebig A."/>
        </authorList>
    </citation>
    <scope>NUCLEOTIDE SEQUENCE</scope>
</reference>
<organism evidence="1">
    <name type="scientific">Spirodela intermedia</name>
    <name type="common">Intermediate duckweed</name>
    <dbReference type="NCBI Taxonomy" id="51605"/>
    <lineage>
        <taxon>Eukaryota</taxon>
        <taxon>Viridiplantae</taxon>
        <taxon>Streptophyta</taxon>
        <taxon>Embryophyta</taxon>
        <taxon>Tracheophyta</taxon>
        <taxon>Spermatophyta</taxon>
        <taxon>Magnoliopsida</taxon>
        <taxon>Liliopsida</taxon>
        <taxon>Araceae</taxon>
        <taxon>Lemnoideae</taxon>
        <taxon>Spirodela</taxon>
    </lineage>
</organism>
<dbReference type="EMBL" id="CACRZD030000016">
    <property type="protein sequence ID" value="CAA6672162.1"/>
    <property type="molecule type" value="Genomic_DNA"/>
</dbReference>
<name>A0A7I8JRW3_SPIIN</name>
<protein>
    <submittedName>
        <fullName evidence="1">Uncharacterized protein</fullName>
    </submittedName>
</protein>
<gene>
    <name evidence="1" type="ORF">SI7747_16018573</name>
</gene>